<accession>A0A834SR91</accession>
<dbReference type="AlphaFoldDB" id="A0A834SR91"/>
<evidence type="ECO:0000313" key="1">
    <source>
        <dbReference type="EMBL" id="KAF7808554.1"/>
    </source>
</evidence>
<proteinExistence type="predicted"/>
<keyword evidence="2" id="KW-1185">Reference proteome</keyword>
<dbReference type="EMBL" id="JAAIUW010000011">
    <property type="protein sequence ID" value="KAF7808554.1"/>
    <property type="molecule type" value="Genomic_DNA"/>
</dbReference>
<sequence>MLHPVLGTNKGLHCLWSQGTPTSKSVRPISDNRVPPGDSSVFMWPPLPSSAYAGPANKGILTGNRTCQIQLQFPNFMKECNSSGMICCGKNVCCIKNGFQVCAEGLNQPPILHCRCSLVIRIRSSSHWEPEAAASAPRTFPHVCCNTISLDGVKGHHIELGLQILDKRNKSWLLDHVKGCHPHFPFHVEYTGLIDSAAGCEEELGRSPWQCAHALLHPALTVSMVKCSQTIDFFFLRLFGCVSGLIMMRHHFRVKQLMIGYWLRMGRVIVGQCFKMGHMIIKYWFGFSGMTVMQCELITVKIFRMVELIVRMRNGIGFRHDNITCWAAFRIEPPHCWSVLKYICALPGRGTPNKYNKSRSAGLPDKYLIKDKKTTNKKPHTNQSQNWHNCLIAGLCLRHNCLVRLCFRIGQIIVALRGDLFVFFKGSHFVLKYISALPDRRK</sequence>
<gene>
    <name evidence="1" type="ORF">G2W53_035297</name>
</gene>
<dbReference type="Proteomes" id="UP000634136">
    <property type="component" value="Unassembled WGS sequence"/>
</dbReference>
<comment type="caution">
    <text evidence="1">The sequence shown here is derived from an EMBL/GenBank/DDBJ whole genome shotgun (WGS) entry which is preliminary data.</text>
</comment>
<name>A0A834SR91_9FABA</name>
<protein>
    <submittedName>
        <fullName evidence="1">Zinc finger BED domain-containing protein DAYSLEEPER</fullName>
    </submittedName>
</protein>
<reference evidence="1" key="1">
    <citation type="submission" date="2020-09" db="EMBL/GenBank/DDBJ databases">
        <title>Genome-Enabled Discovery of Anthraquinone Biosynthesis in Senna tora.</title>
        <authorList>
            <person name="Kang S.-H."/>
            <person name="Pandey R.P."/>
            <person name="Lee C.-M."/>
            <person name="Sim J.-S."/>
            <person name="Jeong J.-T."/>
            <person name="Choi B.-S."/>
            <person name="Jung M."/>
            <person name="Ginzburg D."/>
            <person name="Zhao K."/>
            <person name="Won S.Y."/>
            <person name="Oh T.-J."/>
            <person name="Yu Y."/>
            <person name="Kim N.-H."/>
            <person name="Lee O.R."/>
            <person name="Lee T.-H."/>
            <person name="Bashyal P."/>
            <person name="Kim T.-S."/>
            <person name="Lee W.-H."/>
            <person name="Kawkins C."/>
            <person name="Kim C.-K."/>
            <person name="Kim J.S."/>
            <person name="Ahn B.O."/>
            <person name="Rhee S.Y."/>
            <person name="Sohng J.K."/>
        </authorList>
    </citation>
    <scope>NUCLEOTIDE SEQUENCE</scope>
    <source>
        <tissue evidence="1">Leaf</tissue>
    </source>
</reference>
<evidence type="ECO:0000313" key="2">
    <source>
        <dbReference type="Proteomes" id="UP000634136"/>
    </source>
</evidence>
<organism evidence="1 2">
    <name type="scientific">Senna tora</name>
    <dbReference type="NCBI Taxonomy" id="362788"/>
    <lineage>
        <taxon>Eukaryota</taxon>
        <taxon>Viridiplantae</taxon>
        <taxon>Streptophyta</taxon>
        <taxon>Embryophyta</taxon>
        <taxon>Tracheophyta</taxon>
        <taxon>Spermatophyta</taxon>
        <taxon>Magnoliopsida</taxon>
        <taxon>eudicotyledons</taxon>
        <taxon>Gunneridae</taxon>
        <taxon>Pentapetalae</taxon>
        <taxon>rosids</taxon>
        <taxon>fabids</taxon>
        <taxon>Fabales</taxon>
        <taxon>Fabaceae</taxon>
        <taxon>Caesalpinioideae</taxon>
        <taxon>Cassia clade</taxon>
        <taxon>Senna</taxon>
    </lineage>
</organism>